<feature type="compositionally biased region" description="Basic and acidic residues" evidence="1">
    <location>
        <begin position="659"/>
        <end position="670"/>
    </location>
</feature>
<feature type="compositionally biased region" description="Basic and acidic residues" evidence="1">
    <location>
        <begin position="364"/>
        <end position="373"/>
    </location>
</feature>
<evidence type="ECO:0000256" key="1">
    <source>
        <dbReference type="SAM" id="MobiDB-lite"/>
    </source>
</evidence>
<feature type="region of interest" description="Disordered" evidence="1">
    <location>
        <begin position="725"/>
        <end position="745"/>
    </location>
</feature>
<feature type="compositionally biased region" description="Low complexity" evidence="1">
    <location>
        <begin position="411"/>
        <end position="428"/>
    </location>
</feature>
<dbReference type="Proteomes" id="UP001147746">
    <property type="component" value="Unassembled WGS sequence"/>
</dbReference>
<name>A0A9W9U1M3_9EURO</name>
<protein>
    <submittedName>
        <fullName evidence="2">Uncharacterized protein</fullName>
    </submittedName>
</protein>
<feature type="compositionally biased region" description="Basic and acidic residues" evidence="1">
    <location>
        <begin position="725"/>
        <end position="737"/>
    </location>
</feature>
<evidence type="ECO:0000313" key="2">
    <source>
        <dbReference type="EMBL" id="KAJ5307717.1"/>
    </source>
</evidence>
<gene>
    <name evidence="2" type="ORF">N7476_008373</name>
</gene>
<feature type="compositionally biased region" description="Low complexity" evidence="1">
    <location>
        <begin position="160"/>
        <end position="169"/>
    </location>
</feature>
<sequence length="860" mass="95070">MPREEMMDASVDATGRPLLRSHKALPRRGIAVPSVDVAQPASPDHNGTVTAAPVPPLTPPGANQEEGMEDDRTPRKADSISESHTAGMLTPRRPSKPPTPDVTPPRTNSAKRPTLNNFVHLSSSSRAESFQTACESISSDGDRETPGRSSSIASKKIRPRVTSSRRTVSNGIRAKLTYAKDSPQISQPHSETEYETGFESFDGEWMSPKGDGSPTPLVGKRKGSQTRNRSDQKQAADSDSLDVQHVDASLMREKTLRDRVHNTQDLTTTPSMERFREDIGWPSSYEAPSGVDDDPDSRRLSGLSSTSTVEAMIIDSPKQAQRFLRHTEKRKSLRSASSPITKSERTSTTSHTDSQHRLVHKAARISESDRRSISSDVSFSVKTASTAPPPFVDRIPVVVVPERKSSLKSGPNSQVSSRQNSQRSNQRPPVTPRSPADARRQRQRTMSDSVPASPRDSSSRSRPLARPVIPPRSSSLSAQTSRTNSRTTSLTSESLRSHTLAMDLDLQKRRDQQPVSPPRHNILGIHPPGLMEPPKLPGLVVTSSEDAATLRPPSLPYTQWSIPSSSPGPVEIHEAKAVSLFPHNNRSLLLVDQRVPGEPQPVRAFHYGISDHEVLPQTPDAPIGTALMQVHSPLKNPRPPPKPPIGKSLPPIPTQEENTDARQNDDERVPGRWGSVRRTWAARPRSNSFNTVVRSLSVRSAKNRTAGVDMDSRLHPFWRPRGFWEDGRGSPIKDRSGRQSPLKQESSMVVKNSLGLPQHRVIIEGPAALARRSPEMRRLFNASHASLARTGSPLYPTRYRALSRWGRHLRSISLRSTRARLRRMRQRRDERKLAARRENLKQSIGFPVYVASSATNGVVR</sequence>
<feature type="compositionally biased region" description="Basic residues" evidence="1">
    <location>
        <begin position="323"/>
        <end position="333"/>
    </location>
</feature>
<dbReference type="AlphaFoldDB" id="A0A9W9U1M3"/>
<feature type="compositionally biased region" description="Polar residues" evidence="1">
    <location>
        <begin position="108"/>
        <end position="139"/>
    </location>
</feature>
<accession>A0A9W9U1M3</accession>
<feature type="compositionally biased region" description="Basic and acidic residues" evidence="1">
    <location>
        <begin position="70"/>
        <end position="81"/>
    </location>
</feature>
<dbReference type="EMBL" id="JAPZBO010000008">
    <property type="protein sequence ID" value="KAJ5307717.1"/>
    <property type="molecule type" value="Genomic_DNA"/>
</dbReference>
<feature type="compositionally biased region" description="Low complexity" evidence="1">
    <location>
        <begin position="447"/>
        <end position="467"/>
    </location>
</feature>
<organism evidence="2 3">
    <name type="scientific">Penicillium atrosanguineum</name>
    <dbReference type="NCBI Taxonomy" id="1132637"/>
    <lineage>
        <taxon>Eukaryota</taxon>
        <taxon>Fungi</taxon>
        <taxon>Dikarya</taxon>
        <taxon>Ascomycota</taxon>
        <taxon>Pezizomycotina</taxon>
        <taxon>Eurotiomycetes</taxon>
        <taxon>Eurotiomycetidae</taxon>
        <taxon>Eurotiales</taxon>
        <taxon>Aspergillaceae</taxon>
        <taxon>Penicillium</taxon>
    </lineage>
</organism>
<feature type="region of interest" description="Disordered" evidence="1">
    <location>
        <begin position="1"/>
        <end position="498"/>
    </location>
</feature>
<evidence type="ECO:0000313" key="3">
    <source>
        <dbReference type="Proteomes" id="UP001147746"/>
    </source>
</evidence>
<proteinExistence type="predicted"/>
<reference evidence="2" key="2">
    <citation type="journal article" date="2023" name="IMA Fungus">
        <title>Comparative genomic study of the Penicillium genus elucidates a diverse pangenome and 15 lateral gene transfer events.</title>
        <authorList>
            <person name="Petersen C."/>
            <person name="Sorensen T."/>
            <person name="Nielsen M.R."/>
            <person name="Sondergaard T.E."/>
            <person name="Sorensen J.L."/>
            <person name="Fitzpatrick D.A."/>
            <person name="Frisvad J.C."/>
            <person name="Nielsen K.L."/>
        </authorList>
    </citation>
    <scope>NUCLEOTIDE SEQUENCE</scope>
    <source>
        <strain evidence="2">IBT 21472</strain>
    </source>
</reference>
<comment type="caution">
    <text evidence="2">The sequence shown here is derived from an EMBL/GenBank/DDBJ whole genome shotgun (WGS) entry which is preliminary data.</text>
</comment>
<feature type="compositionally biased region" description="Low complexity" evidence="1">
    <location>
        <begin position="480"/>
        <end position="498"/>
    </location>
</feature>
<feature type="region of interest" description="Disordered" evidence="1">
    <location>
        <begin position="632"/>
        <end position="675"/>
    </location>
</feature>
<reference evidence="2" key="1">
    <citation type="submission" date="2022-12" db="EMBL/GenBank/DDBJ databases">
        <authorList>
            <person name="Petersen C."/>
        </authorList>
    </citation>
    <scope>NUCLEOTIDE SEQUENCE</scope>
    <source>
        <strain evidence="2">IBT 21472</strain>
    </source>
</reference>
<keyword evidence="3" id="KW-1185">Reference proteome</keyword>
<feature type="compositionally biased region" description="Basic and acidic residues" evidence="1">
    <location>
        <begin position="228"/>
        <end position="262"/>
    </location>
</feature>
<feature type="compositionally biased region" description="Polar residues" evidence="1">
    <location>
        <begin position="334"/>
        <end position="352"/>
    </location>
</feature>